<dbReference type="PATRIC" id="fig|1030009.3.peg.1976"/>
<dbReference type="NCBIfam" id="TIGR01446">
    <property type="entry name" value="DnaD_dom"/>
    <property type="match status" value="1"/>
</dbReference>
<organism evidence="4 5">
    <name type="scientific">Listeria monocytogenes serotype 4a (strain M7)</name>
    <dbReference type="NCBI Taxonomy" id="1030009"/>
    <lineage>
        <taxon>Bacteria</taxon>
        <taxon>Bacillati</taxon>
        <taxon>Bacillota</taxon>
        <taxon>Bacilli</taxon>
        <taxon>Bacillales</taxon>
        <taxon>Listeriaceae</taxon>
        <taxon>Listeria</taxon>
    </lineage>
</organism>
<feature type="domain" description="DnaB/C C-terminal" evidence="2">
    <location>
        <begin position="130"/>
        <end position="200"/>
    </location>
</feature>
<sequence length="239" mass="27423">MNPKILEKWMAEGQVTLPQVLVKNYAIIGLNEIELVLLLQIQSFAAEAEFFPSMEMLTNRTTLPLEETIKTMDSLLKKGVIAIEQSQDNSRMISEQYNLAPLWGKLVALYENKEADSKQEKELTKQTNLYSLFEAEFGRPLSPMEAEMLSAWVEQDRTSPDLIKEALKEAVISQKLNFRYIDRILLNWSKQGVKTIEDAKRVAEEFHQNGRTSQPINQTEVKKSAGSIPLYDWLEKRKG</sequence>
<feature type="domain" description="DnaD N-terminal" evidence="3">
    <location>
        <begin position="18"/>
        <end position="115"/>
    </location>
</feature>
<dbReference type="HOGENOM" id="CLU_091656_0_1_9"/>
<gene>
    <name evidence="4" type="primary">dnaD</name>
    <name evidence="4" type="ordered locus">LMM7_1988</name>
</gene>
<dbReference type="InterPro" id="IPR006343">
    <property type="entry name" value="DnaB/C_C"/>
</dbReference>
<dbReference type="RefSeq" id="WP_003730455.1">
    <property type="nucleotide sequence ID" value="NC_017537.1"/>
</dbReference>
<dbReference type="Gene3D" id="1.10.10.10">
    <property type="entry name" value="Winged helix-like DNA-binding domain superfamily/Winged helix DNA-binding domain"/>
    <property type="match status" value="1"/>
</dbReference>
<reference evidence="4 5" key="1">
    <citation type="journal article" date="2011" name="J. Bacteriol.">
        <title>Genome sequence of the nonpathogenic Listeria monocytogenes serovar 4a strain M7.</title>
        <authorList>
            <person name="Chen J."/>
            <person name="Xia Y."/>
            <person name="Cheng C."/>
            <person name="Fang C."/>
            <person name="Shan Y."/>
            <person name="Jin G."/>
            <person name="Fang W."/>
        </authorList>
    </citation>
    <scope>NUCLEOTIDE SEQUENCE [LARGE SCALE GENOMIC DNA]</scope>
    <source>
        <strain evidence="4 5">M7</strain>
    </source>
</reference>
<dbReference type="PANTHER" id="PTHR37293">
    <property type="entry name" value="PHAGE REPLICATION PROTEIN-RELATED"/>
    <property type="match status" value="1"/>
</dbReference>
<evidence type="ECO:0000259" key="3">
    <source>
        <dbReference type="Pfam" id="PF21984"/>
    </source>
</evidence>
<name>A0A0E0UY01_LISMM</name>
<dbReference type="Gene3D" id="1.10.10.630">
    <property type="entry name" value="DnaD domain-like"/>
    <property type="match status" value="1"/>
</dbReference>
<dbReference type="InterPro" id="IPR036388">
    <property type="entry name" value="WH-like_DNA-bd_sf"/>
</dbReference>
<dbReference type="Pfam" id="PF07261">
    <property type="entry name" value="DnaB_2"/>
    <property type="match status" value="1"/>
</dbReference>
<dbReference type="PANTHER" id="PTHR37293:SF6">
    <property type="entry name" value="DNA REPLICATION PROTEIN DNAD"/>
    <property type="match status" value="1"/>
</dbReference>
<dbReference type="InterPro" id="IPR034829">
    <property type="entry name" value="DnaD-like_sf"/>
</dbReference>
<protein>
    <submittedName>
        <fullName evidence="4">Putative chromosome replication initiation protein</fullName>
    </submittedName>
</protein>
<accession>A0A0E0UY01</accession>
<evidence type="ECO:0000256" key="1">
    <source>
        <dbReference type="ARBA" id="ARBA00093462"/>
    </source>
</evidence>
<dbReference type="InterPro" id="IPR053162">
    <property type="entry name" value="DnaD"/>
</dbReference>
<dbReference type="InterPro" id="IPR053843">
    <property type="entry name" value="DnaD_N"/>
</dbReference>
<proteinExistence type="inferred from homology"/>
<comment type="similarity">
    <text evidence="1">Belongs to the DnaB/DnaD family.</text>
</comment>
<evidence type="ECO:0000313" key="5">
    <source>
        <dbReference type="Proteomes" id="UP000000486"/>
    </source>
</evidence>
<dbReference type="SUPFAM" id="SSF158499">
    <property type="entry name" value="DnaD domain-like"/>
    <property type="match status" value="1"/>
</dbReference>
<dbReference type="Pfam" id="PF21984">
    <property type="entry name" value="DnaD_N"/>
    <property type="match status" value="1"/>
</dbReference>
<dbReference type="KEGG" id="lmq:LMM7_1988"/>
<dbReference type="EMBL" id="CP002816">
    <property type="protein sequence ID" value="AEH92993.1"/>
    <property type="molecule type" value="Genomic_DNA"/>
</dbReference>
<evidence type="ECO:0000259" key="2">
    <source>
        <dbReference type="Pfam" id="PF07261"/>
    </source>
</evidence>
<evidence type="ECO:0000313" key="4">
    <source>
        <dbReference type="EMBL" id="AEH92993.1"/>
    </source>
</evidence>
<dbReference type="Proteomes" id="UP000000486">
    <property type="component" value="Chromosome"/>
</dbReference>
<dbReference type="AlphaFoldDB" id="A0A0E0UY01"/>